<name>A0A8H1LCF6_9ACTN</name>
<feature type="region of interest" description="Disordered" evidence="1">
    <location>
        <begin position="1"/>
        <end position="33"/>
    </location>
</feature>
<organism evidence="3 4">
    <name type="scientific">Streptomyces albus</name>
    <dbReference type="NCBI Taxonomy" id="1888"/>
    <lineage>
        <taxon>Bacteria</taxon>
        <taxon>Bacillati</taxon>
        <taxon>Actinomycetota</taxon>
        <taxon>Actinomycetes</taxon>
        <taxon>Kitasatosporales</taxon>
        <taxon>Streptomycetaceae</taxon>
        <taxon>Streptomyces</taxon>
    </lineage>
</organism>
<dbReference type="AlphaFoldDB" id="A0A8H1LCF6"/>
<protein>
    <submittedName>
        <fullName evidence="3">DUF4232 domain-containing protein</fullName>
    </submittedName>
</protein>
<evidence type="ECO:0000313" key="4">
    <source>
        <dbReference type="Proteomes" id="UP000298111"/>
    </source>
</evidence>
<proteinExistence type="predicted"/>
<dbReference type="Proteomes" id="UP000298111">
    <property type="component" value="Unassembled WGS sequence"/>
</dbReference>
<comment type="caution">
    <text evidence="3">The sequence shown here is derived from an EMBL/GenBank/DDBJ whole genome shotgun (WGS) entry which is preliminary data.</text>
</comment>
<sequence>MTTDLPAQSPQSLQPPTDFPQERGGTVRRPRRMTRLASAATVVLAAGVLLAGCGDKDSNASGPQKVGGEATPAAGDSDADKGGDGKNEGKGDEQRGEKDGNKGGDDKGDAGGASGDADGSDSEEADSGGSSGSSDESGSSESGGADGDGAVAGAGASGDTRCHTGDLDASFGPNHPGAGQKNFSVVLTNKSGEACDVRGYPGLAFVNSAGEEVSIDPDRAVGEVRSITLSPGESAWAPLSFANPQMTGVTTVTPTAAKITPPDERASLTAPWSGGPVTNTGKASVPKIGPLSPGTGA</sequence>
<accession>A0A8H1LCF6</accession>
<feature type="compositionally biased region" description="Low complexity" evidence="1">
    <location>
        <begin position="1"/>
        <end position="16"/>
    </location>
</feature>
<evidence type="ECO:0000259" key="2">
    <source>
        <dbReference type="Pfam" id="PF14016"/>
    </source>
</evidence>
<feature type="domain" description="DUF4232" evidence="2">
    <location>
        <begin position="162"/>
        <end position="285"/>
    </location>
</feature>
<feature type="region of interest" description="Disordered" evidence="1">
    <location>
        <begin position="52"/>
        <end position="182"/>
    </location>
</feature>
<evidence type="ECO:0000313" key="3">
    <source>
        <dbReference type="EMBL" id="TGG81709.1"/>
    </source>
</evidence>
<dbReference type="EMBL" id="RCIY01000065">
    <property type="protein sequence ID" value="TGG81709.1"/>
    <property type="molecule type" value="Genomic_DNA"/>
</dbReference>
<feature type="region of interest" description="Disordered" evidence="1">
    <location>
        <begin position="259"/>
        <end position="297"/>
    </location>
</feature>
<feature type="compositionally biased region" description="Basic and acidic residues" evidence="1">
    <location>
        <begin position="78"/>
        <end position="109"/>
    </location>
</feature>
<gene>
    <name evidence="3" type="ORF">D8771_18090</name>
</gene>
<evidence type="ECO:0000256" key="1">
    <source>
        <dbReference type="SAM" id="MobiDB-lite"/>
    </source>
</evidence>
<reference evidence="3 4" key="1">
    <citation type="submission" date="2018-10" db="EMBL/GenBank/DDBJ databases">
        <title>Isolation of pseudouridimycin from Streptomyces albus DSM 40763.</title>
        <authorList>
            <person name="Rosenqvist P."/>
            <person name="Metsae-Ketelae M."/>
            <person name="Virta P."/>
        </authorList>
    </citation>
    <scope>NUCLEOTIDE SEQUENCE [LARGE SCALE GENOMIC DNA]</scope>
    <source>
        <strain evidence="3 4">DSM 40763</strain>
    </source>
</reference>
<feature type="compositionally biased region" description="Low complexity" evidence="1">
    <location>
        <begin position="132"/>
        <end position="143"/>
    </location>
</feature>
<feature type="compositionally biased region" description="Gly residues" evidence="1">
    <location>
        <begin position="144"/>
        <end position="156"/>
    </location>
</feature>
<dbReference type="InterPro" id="IPR025326">
    <property type="entry name" value="DUF4232"/>
</dbReference>
<dbReference type="Pfam" id="PF14016">
    <property type="entry name" value="DUF4232"/>
    <property type="match status" value="1"/>
</dbReference>